<evidence type="ECO:0000313" key="2">
    <source>
        <dbReference type="EMBL" id="KAK7431585.1"/>
    </source>
</evidence>
<proteinExistence type="predicted"/>
<accession>A0ABR1IEU6</accession>
<evidence type="ECO:0000313" key="3">
    <source>
        <dbReference type="Proteomes" id="UP001498421"/>
    </source>
</evidence>
<name>A0ABR1IEU6_9HYPO</name>
<organism evidence="2 3">
    <name type="scientific">Neonectria magnoliae</name>
    <dbReference type="NCBI Taxonomy" id="2732573"/>
    <lineage>
        <taxon>Eukaryota</taxon>
        <taxon>Fungi</taxon>
        <taxon>Dikarya</taxon>
        <taxon>Ascomycota</taxon>
        <taxon>Pezizomycotina</taxon>
        <taxon>Sordariomycetes</taxon>
        <taxon>Hypocreomycetidae</taxon>
        <taxon>Hypocreales</taxon>
        <taxon>Nectriaceae</taxon>
        <taxon>Neonectria</taxon>
    </lineage>
</organism>
<reference evidence="2 3" key="1">
    <citation type="journal article" date="2025" name="Microbiol. Resour. Announc.">
        <title>Draft genome sequences for Neonectria magnoliae and Neonectria punicea, canker pathogens of Liriodendron tulipifera and Acer saccharum in West Virginia.</title>
        <authorList>
            <person name="Petronek H.M."/>
            <person name="Kasson M.T."/>
            <person name="Metheny A.M."/>
            <person name="Stauder C.M."/>
            <person name="Lovett B."/>
            <person name="Lynch S.C."/>
            <person name="Garnas J.R."/>
            <person name="Kasson L.R."/>
            <person name="Stajich J.E."/>
        </authorList>
    </citation>
    <scope>NUCLEOTIDE SEQUENCE [LARGE SCALE GENOMIC DNA]</scope>
    <source>
        <strain evidence="2 3">NRRL 64651</strain>
    </source>
</reference>
<keyword evidence="3" id="KW-1185">Reference proteome</keyword>
<comment type="caution">
    <text evidence="2">The sequence shown here is derived from an EMBL/GenBank/DDBJ whole genome shotgun (WGS) entry which is preliminary data.</text>
</comment>
<dbReference type="EMBL" id="JAZAVK010000010">
    <property type="protein sequence ID" value="KAK7431585.1"/>
    <property type="molecule type" value="Genomic_DNA"/>
</dbReference>
<evidence type="ECO:0000256" key="1">
    <source>
        <dbReference type="SAM" id="MobiDB-lite"/>
    </source>
</evidence>
<gene>
    <name evidence="2" type="ORF">QQZ08_001803</name>
</gene>
<feature type="region of interest" description="Disordered" evidence="1">
    <location>
        <begin position="187"/>
        <end position="207"/>
    </location>
</feature>
<dbReference type="Proteomes" id="UP001498421">
    <property type="component" value="Unassembled WGS sequence"/>
</dbReference>
<protein>
    <submittedName>
        <fullName evidence="2">Uncharacterized protein</fullName>
    </submittedName>
</protein>
<sequence>MTQLLVRRGGSLKDNNQILEQDIHRFERYGDIMGEEAFERSIEDLRWPEAGRRLFELTLHGQVQWFLHALMPNLSTGLTTVTLGQDVDLDLSPDIFTNLARTSPLLQALEVQCIITSSEDPEAAFRVWGPTLRVRNVTNLEEGSNWIARTMPIMEVLEEPSLGSGCPTSLRDMNAIARSRPPRRLSHLSLGELQVPDQGDETDKAPDELNDSLIRLTESHSSTLRRISLNNDYLKVGRAVLHCLKKATRLEALFVGAPADAQSLDIDHLLEACPALESLGPSLQKLSARRDEWAGRIEAMDERHEREVERDQSIWGLGS</sequence>